<gene>
    <name evidence="3" type="ORF">HYN86_20220</name>
</gene>
<name>A0A344LXZ3_9FLAO</name>
<dbReference type="EMBL" id="CP030261">
    <property type="protein sequence ID" value="AXB58785.1"/>
    <property type="molecule type" value="Genomic_DNA"/>
</dbReference>
<protein>
    <recommendedName>
        <fullName evidence="2">2TM domain-containing protein</fullName>
    </recommendedName>
</protein>
<evidence type="ECO:0000313" key="3">
    <source>
        <dbReference type="EMBL" id="AXB58785.1"/>
    </source>
</evidence>
<sequence>METKYDFDKEQSELQKLASRKVIKLKSFYKQLFIYTIVLILYLLKEYSQLPLNVFPINLLNGVIMILWAAVVIGSAIDVFASFKIFDEDWEVRKVKSILEKRNKKQKWE</sequence>
<evidence type="ECO:0000313" key="4">
    <source>
        <dbReference type="Proteomes" id="UP000251561"/>
    </source>
</evidence>
<keyword evidence="1" id="KW-0812">Transmembrane</keyword>
<organism evidence="3 4">
    <name type="scientific">Flavobacterium fluviale</name>
    <dbReference type="NCBI Taxonomy" id="2249356"/>
    <lineage>
        <taxon>Bacteria</taxon>
        <taxon>Pseudomonadati</taxon>
        <taxon>Bacteroidota</taxon>
        <taxon>Flavobacteriia</taxon>
        <taxon>Flavobacteriales</taxon>
        <taxon>Flavobacteriaceae</taxon>
        <taxon>Flavobacterium</taxon>
    </lineage>
</organism>
<dbReference type="KEGG" id="ffl:HYN86_20220"/>
<dbReference type="InterPro" id="IPR025698">
    <property type="entry name" value="2TM_dom"/>
</dbReference>
<reference evidence="3 4" key="1">
    <citation type="submission" date="2018-06" db="EMBL/GenBank/DDBJ databases">
        <title>Genome sequencing of Flavobacterium.</title>
        <authorList>
            <person name="Baek M.-G."/>
            <person name="Yi H."/>
        </authorList>
    </citation>
    <scope>NUCLEOTIDE SEQUENCE [LARGE SCALE GENOMIC DNA]</scope>
    <source>
        <strain evidence="3 4">HYN0086</strain>
    </source>
</reference>
<feature type="domain" description="2TM" evidence="2">
    <location>
        <begin position="18"/>
        <end position="99"/>
    </location>
</feature>
<evidence type="ECO:0000259" key="2">
    <source>
        <dbReference type="Pfam" id="PF13239"/>
    </source>
</evidence>
<evidence type="ECO:0000256" key="1">
    <source>
        <dbReference type="SAM" id="Phobius"/>
    </source>
</evidence>
<dbReference type="RefSeq" id="WP_113679688.1">
    <property type="nucleotide sequence ID" value="NZ_CP030261.1"/>
</dbReference>
<keyword evidence="1" id="KW-0472">Membrane</keyword>
<proteinExistence type="predicted"/>
<keyword evidence="4" id="KW-1185">Reference proteome</keyword>
<accession>A0A344LXZ3</accession>
<dbReference type="AlphaFoldDB" id="A0A344LXZ3"/>
<dbReference type="OrthoDB" id="1367155at2"/>
<dbReference type="Pfam" id="PF13239">
    <property type="entry name" value="2TM"/>
    <property type="match status" value="1"/>
</dbReference>
<feature type="transmembrane region" description="Helical" evidence="1">
    <location>
        <begin position="28"/>
        <end position="44"/>
    </location>
</feature>
<feature type="transmembrane region" description="Helical" evidence="1">
    <location>
        <begin position="64"/>
        <end position="86"/>
    </location>
</feature>
<keyword evidence="1" id="KW-1133">Transmembrane helix</keyword>
<dbReference type="Proteomes" id="UP000251561">
    <property type="component" value="Chromosome"/>
</dbReference>